<feature type="domain" description="DUF7102" evidence="2">
    <location>
        <begin position="702"/>
        <end position="888"/>
    </location>
</feature>
<organism evidence="4 5">
    <name type="scientific">Viridothelium virens</name>
    <name type="common">Speckled blister lichen</name>
    <name type="synonym">Trypethelium virens</name>
    <dbReference type="NCBI Taxonomy" id="1048519"/>
    <lineage>
        <taxon>Eukaryota</taxon>
        <taxon>Fungi</taxon>
        <taxon>Dikarya</taxon>
        <taxon>Ascomycota</taxon>
        <taxon>Pezizomycotina</taxon>
        <taxon>Dothideomycetes</taxon>
        <taxon>Dothideomycetes incertae sedis</taxon>
        <taxon>Trypetheliales</taxon>
        <taxon>Trypetheliaceae</taxon>
        <taxon>Viridothelium</taxon>
    </lineage>
</organism>
<evidence type="ECO:0000259" key="3">
    <source>
        <dbReference type="Pfam" id="PF23395"/>
    </source>
</evidence>
<feature type="region of interest" description="Disordered" evidence="1">
    <location>
        <begin position="314"/>
        <end position="351"/>
    </location>
</feature>
<dbReference type="InterPro" id="IPR057559">
    <property type="entry name" value="SAM_6"/>
</dbReference>
<accession>A0A6A6HP43</accession>
<evidence type="ECO:0000259" key="2">
    <source>
        <dbReference type="Pfam" id="PF23394"/>
    </source>
</evidence>
<feature type="region of interest" description="Disordered" evidence="1">
    <location>
        <begin position="811"/>
        <end position="836"/>
    </location>
</feature>
<feature type="domain" description="SAM-like" evidence="3">
    <location>
        <begin position="897"/>
        <end position="968"/>
    </location>
</feature>
<proteinExistence type="predicted"/>
<feature type="region of interest" description="Disordered" evidence="1">
    <location>
        <begin position="572"/>
        <end position="613"/>
    </location>
</feature>
<dbReference type="Proteomes" id="UP000800092">
    <property type="component" value="Unassembled WGS sequence"/>
</dbReference>
<feature type="region of interest" description="Disordered" evidence="1">
    <location>
        <begin position="645"/>
        <end position="684"/>
    </location>
</feature>
<evidence type="ECO:0000313" key="5">
    <source>
        <dbReference type="Proteomes" id="UP000800092"/>
    </source>
</evidence>
<keyword evidence="5" id="KW-1185">Reference proteome</keyword>
<dbReference type="AlphaFoldDB" id="A0A6A6HP43"/>
<dbReference type="Pfam" id="PF23394">
    <property type="entry name" value="DUF7102"/>
    <property type="match status" value="1"/>
</dbReference>
<evidence type="ECO:0000313" key="4">
    <source>
        <dbReference type="EMBL" id="KAF2239876.1"/>
    </source>
</evidence>
<protein>
    <submittedName>
        <fullName evidence="4">Uncharacterized protein</fullName>
    </submittedName>
</protein>
<dbReference type="Pfam" id="PF23395">
    <property type="entry name" value="SAM_6"/>
    <property type="match status" value="1"/>
</dbReference>
<dbReference type="OrthoDB" id="3647246at2759"/>
<name>A0A6A6HP43_VIRVR</name>
<reference evidence="4" key="1">
    <citation type="journal article" date="2020" name="Stud. Mycol.">
        <title>101 Dothideomycetes genomes: a test case for predicting lifestyles and emergence of pathogens.</title>
        <authorList>
            <person name="Haridas S."/>
            <person name="Albert R."/>
            <person name="Binder M."/>
            <person name="Bloem J."/>
            <person name="Labutti K."/>
            <person name="Salamov A."/>
            <person name="Andreopoulos B."/>
            <person name="Baker S."/>
            <person name="Barry K."/>
            <person name="Bills G."/>
            <person name="Bluhm B."/>
            <person name="Cannon C."/>
            <person name="Castanera R."/>
            <person name="Culley D."/>
            <person name="Daum C."/>
            <person name="Ezra D."/>
            <person name="Gonzalez J."/>
            <person name="Henrissat B."/>
            <person name="Kuo A."/>
            <person name="Liang C."/>
            <person name="Lipzen A."/>
            <person name="Lutzoni F."/>
            <person name="Magnuson J."/>
            <person name="Mondo S."/>
            <person name="Nolan M."/>
            <person name="Ohm R."/>
            <person name="Pangilinan J."/>
            <person name="Park H.-J."/>
            <person name="Ramirez L."/>
            <person name="Alfaro M."/>
            <person name="Sun H."/>
            <person name="Tritt A."/>
            <person name="Yoshinaga Y."/>
            <person name="Zwiers L.-H."/>
            <person name="Turgeon B."/>
            <person name="Goodwin S."/>
            <person name="Spatafora J."/>
            <person name="Crous P."/>
            <person name="Grigoriev I."/>
        </authorList>
    </citation>
    <scope>NUCLEOTIDE SEQUENCE</scope>
    <source>
        <strain evidence="4">Tuck. ex Michener</strain>
    </source>
</reference>
<sequence>MEDKLKIECKSFHGEDALQSNESNEEEYDEFNIVEYARFYGLCQDFTKLNALEIIRPPLLSDNDNFDEVFDPIHGASVRRLEEAGLQERLNISQEAAAQLRWMSSLKAEDPPIHDLQQFEPIRLVRLQVEVPLLRTDHDLDMRTFRALQLDDQQSRHDFLFEELVEEADQGLTWPSTCNELPAQYDVQLKAEKISVRRDVLLYMQSTIKDDIAAQDEKDTMDSILPDRTSTAILEPLTPPLLPLSPPRGPCIPSSPAANLELLSESTNTTVAEAEELEQRLFKNERLMLQGVASDSNDLRSEKSVVGQVYAPLQSITDTPPSPLPKRMRPEDLKVEGPMTPPMTFESPGKRAKKVSFKASLEDHVPEIPSIYMSKEDNSLTSEAEYDKYFDEMFRPLVEEAEKRVQHEQLREGGNVPRVNVPVLDFTMSKPPWTEFVQDANRRPGNSETELTSQKRLLLMIKHENLRNEKPWPGISKLERHLTWTPFPAKIAKLANEEQVQGDGTLVKILEQLNMDETIDSASLTWKPEGLRILDASEEEDDDLEEGVFIVDEQDMRSLIRKRRLEMDGEEKVAKKIPPRSTYPLETSKLPQREIQKSLCPPAPEAGNEAQKHDSGLMFGGLFSAATALQNYMSLHSGRRIPATEESQFKKPEPAQEQPFPAPSNPREEAIGRRSASFVATEPPPTKALPFSTLSIPTTPTTFFINSQILTQRHLFRRLEQLFSAANFVSRDSVPFSSAQSSPYIAPDADLTLSPSTGLLWTTLQRIKQRPLPGQASTQITSIKSRIAGISRRYERLLVLVSEGAIAPSPPARFPTFEAQDPSAAEERSTAQHGSAQLMDERDALALADLIAFATGMEDEGEVSVSYVPGGEDELAHWIVGLMVRFGMPGWGGRVVREETLWEGWLRRAGMNAFAAQAVLGELRAHPEKVELGDGLGAFVRMGREERIRRFEGILGGRRVLERVGRVLHDSRF</sequence>
<evidence type="ECO:0000256" key="1">
    <source>
        <dbReference type="SAM" id="MobiDB-lite"/>
    </source>
</evidence>
<dbReference type="InterPro" id="IPR055528">
    <property type="entry name" value="DUF7102"/>
</dbReference>
<gene>
    <name evidence="4" type="ORF">EV356DRAFT_571965</name>
</gene>
<dbReference type="EMBL" id="ML991771">
    <property type="protein sequence ID" value="KAF2239876.1"/>
    <property type="molecule type" value="Genomic_DNA"/>
</dbReference>